<evidence type="ECO:0000256" key="3">
    <source>
        <dbReference type="PROSITE-ProRule" id="PRU00284"/>
    </source>
</evidence>
<organism evidence="7 8">
    <name type="scientific">Candidatus Magnetobacterium bavaricum</name>
    <dbReference type="NCBI Taxonomy" id="29290"/>
    <lineage>
        <taxon>Bacteria</taxon>
        <taxon>Pseudomonadati</taxon>
        <taxon>Nitrospirota</taxon>
        <taxon>Thermodesulfovibrionia</taxon>
        <taxon>Thermodesulfovibrionales</taxon>
        <taxon>Candidatus Magnetobacteriaceae</taxon>
        <taxon>Candidatus Magnetobacterium</taxon>
    </lineage>
</organism>
<keyword evidence="4" id="KW-0812">Transmembrane</keyword>
<dbReference type="GO" id="GO:0016020">
    <property type="term" value="C:membrane"/>
    <property type="evidence" value="ECO:0007669"/>
    <property type="project" value="InterPro"/>
</dbReference>
<dbReference type="InterPro" id="IPR004089">
    <property type="entry name" value="MCPsignal_dom"/>
</dbReference>
<protein>
    <submittedName>
        <fullName evidence="7">Methyl-accepting chemotaxis sensory transducer</fullName>
    </submittedName>
</protein>
<feature type="transmembrane region" description="Helical" evidence="4">
    <location>
        <begin position="46"/>
        <end position="66"/>
    </location>
</feature>
<dbReference type="SUPFAM" id="SSF58104">
    <property type="entry name" value="Methyl-accepting chemotaxis protein (MCP) signaling domain"/>
    <property type="match status" value="1"/>
</dbReference>
<comment type="caution">
    <text evidence="7">The sequence shown here is derived from an EMBL/GenBank/DDBJ whole genome shotgun (WGS) entry which is preliminary data.</text>
</comment>
<dbReference type="SMART" id="SM00304">
    <property type="entry name" value="HAMP"/>
    <property type="match status" value="1"/>
</dbReference>
<dbReference type="EMBL" id="LACI01000645">
    <property type="protein sequence ID" value="KJU86332.1"/>
    <property type="molecule type" value="Genomic_DNA"/>
</dbReference>
<dbReference type="Gene3D" id="1.10.287.950">
    <property type="entry name" value="Methyl-accepting chemotaxis protein"/>
    <property type="match status" value="1"/>
</dbReference>
<feature type="domain" description="Methyl-accepting transducer" evidence="5">
    <location>
        <begin position="164"/>
        <end position="400"/>
    </location>
</feature>
<dbReference type="PROSITE" id="PS50111">
    <property type="entry name" value="CHEMOTAXIS_TRANSDUC_2"/>
    <property type="match status" value="1"/>
</dbReference>
<comment type="similarity">
    <text evidence="2">Belongs to the methyl-accepting chemotaxis (MCP) protein family.</text>
</comment>
<dbReference type="Pfam" id="PF00672">
    <property type="entry name" value="HAMP"/>
    <property type="match status" value="1"/>
</dbReference>
<proteinExistence type="inferred from homology"/>
<keyword evidence="1 3" id="KW-0807">Transducer</keyword>
<dbReference type="GO" id="GO:0007165">
    <property type="term" value="P:signal transduction"/>
    <property type="evidence" value="ECO:0007669"/>
    <property type="project" value="UniProtKB-KW"/>
</dbReference>
<gene>
    <name evidence="7" type="ORF">MBAV_001476</name>
</gene>
<accession>A0A0F3GWW1</accession>
<dbReference type="PANTHER" id="PTHR32089:SF112">
    <property type="entry name" value="LYSOZYME-LIKE PROTEIN-RELATED"/>
    <property type="match status" value="1"/>
</dbReference>
<name>A0A0F3GWW1_9BACT</name>
<evidence type="ECO:0000313" key="7">
    <source>
        <dbReference type="EMBL" id="KJU86332.1"/>
    </source>
</evidence>
<keyword evidence="4" id="KW-0472">Membrane</keyword>
<evidence type="ECO:0000259" key="5">
    <source>
        <dbReference type="PROSITE" id="PS50111"/>
    </source>
</evidence>
<dbReference type="SMART" id="SM00283">
    <property type="entry name" value="MA"/>
    <property type="match status" value="1"/>
</dbReference>
<dbReference type="InterPro" id="IPR003660">
    <property type="entry name" value="HAMP_dom"/>
</dbReference>
<feature type="domain" description="HAMP" evidence="6">
    <location>
        <begin position="67"/>
        <end position="120"/>
    </location>
</feature>
<evidence type="ECO:0000256" key="2">
    <source>
        <dbReference type="ARBA" id="ARBA00029447"/>
    </source>
</evidence>
<evidence type="ECO:0000256" key="4">
    <source>
        <dbReference type="SAM" id="Phobius"/>
    </source>
</evidence>
<evidence type="ECO:0000313" key="8">
    <source>
        <dbReference type="Proteomes" id="UP000033423"/>
    </source>
</evidence>
<dbReference type="AlphaFoldDB" id="A0A0F3GWW1"/>
<dbReference type="PATRIC" id="fig|29290.4.peg.1961"/>
<keyword evidence="4" id="KW-1133">Transmembrane helix</keyword>
<dbReference type="CDD" id="cd06225">
    <property type="entry name" value="HAMP"/>
    <property type="match status" value="1"/>
</dbReference>
<reference evidence="7 8" key="1">
    <citation type="submission" date="2015-02" db="EMBL/GenBank/DDBJ databases">
        <title>Single-cell genomics of uncultivated deep-branching MTB reveals a conserved set of magnetosome genes.</title>
        <authorList>
            <person name="Kolinko S."/>
            <person name="Richter M."/>
            <person name="Glockner F.O."/>
            <person name="Brachmann A."/>
            <person name="Schuler D."/>
        </authorList>
    </citation>
    <scope>NUCLEOTIDE SEQUENCE [LARGE SCALE GENOMIC DNA]</scope>
    <source>
        <strain evidence="7">TM-1</strain>
    </source>
</reference>
<sequence length="436" mass="47190">MISSGKEKKLDDSIYNIYRSISDEETVRWIENKAVLKNASVAATSVIIYGIPLTVILLSFIGYILIRDVSDPINELSGIANKISRGELSHTVCVDSRQDEVGALQVSFMQMVQYLRNMASVAEHIAANDLMINVTLCSDEDFLGTAFTVMIKNLRKMAAEIRDAVNIIAVSSQEILTLTSQLASGSTETATAVAQTTTTIEEVKQTVRLVNRKANDVSEKTRDAARVAKEGHRSVEESVAGMNLINDQMGFIAENIVKLSDQSQAIGAIIATVNDLASQSNLLAVNAAIEAAKAGEHGKGFAVVAQEVRRLAEQSREATAQVRTILNDIQKAITAAVMSTEKGAKAVETGVNQSYQAGESIKEMSSVVTESANASLQIAVSTNEQIVGIDQVALAMENIKRATEQIVISMRQTELSTQNLNKLGQNLMHIVEQYQL</sequence>
<dbReference type="Proteomes" id="UP000033423">
    <property type="component" value="Unassembled WGS sequence"/>
</dbReference>
<dbReference type="PROSITE" id="PS50885">
    <property type="entry name" value="HAMP"/>
    <property type="match status" value="1"/>
</dbReference>
<dbReference type="Pfam" id="PF00015">
    <property type="entry name" value="MCPsignal"/>
    <property type="match status" value="1"/>
</dbReference>
<dbReference type="PANTHER" id="PTHR32089">
    <property type="entry name" value="METHYL-ACCEPTING CHEMOTAXIS PROTEIN MCPB"/>
    <property type="match status" value="1"/>
</dbReference>
<evidence type="ECO:0000256" key="1">
    <source>
        <dbReference type="ARBA" id="ARBA00023224"/>
    </source>
</evidence>
<keyword evidence="8" id="KW-1185">Reference proteome</keyword>
<evidence type="ECO:0000259" key="6">
    <source>
        <dbReference type="PROSITE" id="PS50885"/>
    </source>
</evidence>
<dbReference type="Gene3D" id="6.10.340.10">
    <property type="match status" value="1"/>
</dbReference>